<dbReference type="EMBL" id="PITJ01000721">
    <property type="protein sequence ID" value="TBU01390.1"/>
    <property type="molecule type" value="Genomic_DNA"/>
</dbReference>
<feature type="region of interest" description="Disordered" evidence="1">
    <location>
        <begin position="71"/>
        <end position="212"/>
    </location>
</feature>
<protein>
    <submittedName>
        <fullName evidence="3">Uncharacterized protein</fullName>
    </submittedName>
</protein>
<feature type="compositionally biased region" description="Polar residues" evidence="1">
    <location>
        <begin position="74"/>
        <end position="89"/>
    </location>
</feature>
<keyword evidence="2" id="KW-0732">Signal</keyword>
<dbReference type="Proteomes" id="UP000292362">
    <property type="component" value="Unassembled WGS sequence"/>
</dbReference>
<proteinExistence type="predicted"/>
<evidence type="ECO:0000256" key="1">
    <source>
        <dbReference type="SAM" id="MobiDB-lite"/>
    </source>
</evidence>
<evidence type="ECO:0000313" key="4">
    <source>
        <dbReference type="Proteomes" id="UP000292362"/>
    </source>
</evidence>
<gene>
    <name evidence="3" type="ORF">CWI37_0721p0020</name>
</gene>
<accession>A0A4Q9L4C7</accession>
<evidence type="ECO:0000256" key="2">
    <source>
        <dbReference type="SAM" id="SignalP"/>
    </source>
</evidence>
<reference evidence="3 4" key="1">
    <citation type="submission" date="2017-12" db="EMBL/GenBank/DDBJ databases">
        <authorList>
            <person name="Pombert J.-F."/>
            <person name="Haag K.L."/>
            <person name="Ebert D."/>
        </authorList>
    </citation>
    <scope>NUCLEOTIDE SEQUENCE [LARGE SCALE GENOMIC DNA]</scope>
    <source>
        <strain evidence="3">FI-OER-3-3</strain>
    </source>
</reference>
<sequence length="263" mass="29815">MQPKILSYFIFCFIFTGKIFSSQDEAEYINENVLSKENPKSEHDKKSCFLCEEGLCASKVSTELKCKEGDDTLYASNKNPNQAISSEEMVSNPDKNTKSESKEEMRVMFPASESNFSDLKSEIIEEKSETKKKTENYDSDEISASNPEVESREEREEKTKDPVAAISDDSSNSNDNSDTREEKKEHVNPLCSAQCDSYCNSETSKSEEETKKIESTIEIVDVQKNLVSKVTNEIFQGNIDQVDTSEEYDLSRTTSLRLGYTDF</sequence>
<comment type="caution">
    <text evidence="3">The sequence shown here is derived from an EMBL/GenBank/DDBJ whole genome shotgun (WGS) entry which is preliminary data.</text>
</comment>
<feature type="compositionally biased region" description="Low complexity" evidence="1">
    <location>
        <begin position="167"/>
        <end position="176"/>
    </location>
</feature>
<feature type="signal peptide" evidence="2">
    <location>
        <begin position="1"/>
        <end position="21"/>
    </location>
</feature>
<dbReference type="VEuPathDB" id="MicrosporidiaDB:CWI37_0721p0020"/>
<name>A0A4Q9L4C7_9MICR</name>
<evidence type="ECO:0000313" key="3">
    <source>
        <dbReference type="EMBL" id="TBU01390.1"/>
    </source>
</evidence>
<feature type="compositionally biased region" description="Basic and acidic residues" evidence="1">
    <location>
        <begin position="119"/>
        <end position="136"/>
    </location>
</feature>
<feature type="compositionally biased region" description="Basic and acidic residues" evidence="1">
    <location>
        <begin position="177"/>
        <end position="187"/>
    </location>
</feature>
<dbReference type="AlphaFoldDB" id="A0A4Q9L4C7"/>
<organism evidence="3 4">
    <name type="scientific">Hamiltosporidium tvaerminnensis</name>
    <dbReference type="NCBI Taxonomy" id="1176355"/>
    <lineage>
        <taxon>Eukaryota</taxon>
        <taxon>Fungi</taxon>
        <taxon>Fungi incertae sedis</taxon>
        <taxon>Microsporidia</taxon>
        <taxon>Dubosqiidae</taxon>
        <taxon>Hamiltosporidium</taxon>
    </lineage>
</organism>
<feature type="chain" id="PRO_5020940312" evidence="2">
    <location>
        <begin position="22"/>
        <end position="263"/>
    </location>
</feature>
<feature type="compositionally biased region" description="Basic and acidic residues" evidence="1">
    <location>
        <begin position="95"/>
        <end position="106"/>
    </location>
</feature>
<feature type="compositionally biased region" description="Basic and acidic residues" evidence="1">
    <location>
        <begin position="149"/>
        <end position="161"/>
    </location>
</feature>